<evidence type="ECO:0000256" key="3">
    <source>
        <dbReference type="ARBA" id="ARBA00022475"/>
    </source>
</evidence>
<evidence type="ECO:0000256" key="7">
    <source>
        <dbReference type="ARBA" id="ARBA00023136"/>
    </source>
</evidence>
<dbReference type="PANTHER" id="PTHR30625:SF15">
    <property type="entry name" value="BIOPOLYMER TRANSPORT PROTEIN EXBB"/>
    <property type="match status" value="1"/>
</dbReference>
<organism evidence="11 12">
    <name type="scientific">Candidatus Lambdaproteobacteria bacterium RIFOXYD2_FULL_50_16</name>
    <dbReference type="NCBI Taxonomy" id="1817772"/>
    <lineage>
        <taxon>Bacteria</taxon>
        <taxon>Pseudomonadati</taxon>
        <taxon>Pseudomonadota</taxon>
        <taxon>Candidatus Lambdaproteobacteria</taxon>
    </lineage>
</organism>
<evidence type="ECO:0000256" key="5">
    <source>
        <dbReference type="ARBA" id="ARBA00022927"/>
    </source>
</evidence>
<dbReference type="STRING" id="1817772.A2527_06445"/>
<dbReference type="AlphaFoldDB" id="A0A1F6GA36"/>
<reference evidence="11 12" key="1">
    <citation type="journal article" date="2016" name="Nat. Commun.">
        <title>Thousands of microbial genomes shed light on interconnected biogeochemical processes in an aquifer system.</title>
        <authorList>
            <person name="Anantharaman K."/>
            <person name="Brown C.T."/>
            <person name="Hug L.A."/>
            <person name="Sharon I."/>
            <person name="Castelle C.J."/>
            <person name="Probst A.J."/>
            <person name="Thomas B.C."/>
            <person name="Singh A."/>
            <person name="Wilkins M.J."/>
            <person name="Karaoz U."/>
            <person name="Brodie E.L."/>
            <person name="Williams K.H."/>
            <person name="Hubbard S.S."/>
            <person name="Banfield J.F."/>
        </authorList>
    </citation>
    <scope>NUCLEOTIDE SEQUENCE [LARGE SCALE GENOMIC DNA]</scope>
</reference>
<keyword evidence="3" id="KW-1003">Cell membrane</keyword>
<dbReference type="Proteomes" id="UP000178449">
    <property type="component" value="Unassembled WGS sequence"/>
</dbReference>
<feature type="transmembrane region" description="Helical" evidence="9">
    <location>
        <begin position="155"/>
        <end position="177"/>
    </location>
</feature>
<evidence type="ECO:0000256" key="6">
    <source>
        <dbReference type="ARBA" id="ARBA00022989"/>
    </source>
</evidence>
<sequence>MTEELLILFARGGAMMYPLLLCSLLVVTFAIERALQLNSGRLFPKATLEAWKTRLSSGSMEPPASSSAALLDQMLGPIQGYFPLPIARFEERLSDLSRKARNRLERGLVFLDLIGGVAPLFGLLGTALGMIDVFSKLSSSGQAKIESLSGGISEALFTTVAGLAIGIPALIAANLYARHIENQLLKVEDEINGLLDQFYDKMVEHENR</sequence>
<dbReference type="Pfam" id="PF01618">
    <property type="entry name" value="MotA_ExbB"/>
    <property type="match status" value="1"/>
</dbReference>
<evidence type="ECO:0000256" key="2">
    <source>
        <dbReference type="ARBA" id="ARBA00022448"/>
    </source>
</evidence>
<comment type="similarity">
    <text evidence="8">Belongs to the exbB/tolQ family.</text>
</comment>
<feature type="transmembrane region" description="Helical" evidence="9">
    <location>
        <begin position="108"/>
        <end position="135"/>
    </location>
</feature>
<dbReference type="EMBL" id="MFNE01000030">
    <property type="protein sequence ID" value="OGG94976.1"/>
    <property type="molecule type" value="Genomic_DNA"/>
</dbReference>
<evidence type="ECO:0000259" key="10">
    <source>
        <dbReference type="Pfam" id="PF01618"/>
    </source>
</evidence>
<keyword evidence="2 8" id="KW-0813">Transport</keyword>
<dbReference type="InterPro" id="IPR002898">
    <property type="entry name" value="MotA_ExbB_proton_chnl"/>
</dbReference>
<dbReference type="GO" id="GO:0005886">
    <property type="term" value="C:plasma membrane"/>
    <property type="evidence" value="ECO:0007669"/>
    <property type="project" value="UniProtKB-SubCell"/>
</dbReference>
<protein>
    <recommendedName>
        <fullName evidence="10">MotA/TolQ/ExbB proton channel domain-containing protein</fullName>
    </recommendedName>
</protein>
<dbReference type="InterPro" id="IPR050790">
    <property type="entry name" value="ExbB/TolQ_transport"/>
</dbReference>
<comment type="caution">
    <text evidence="11">The sequence shown here is derived from an EMBL/GenBank/DDBJ whole genome shotgun (WGS) entry which is preliminary data.</text>
</comment>
<gene>
    <name evidence="11" type="ORF">A2527_06445</name>
</gene>
<evidence type="ECO:0000256" key="8">
    <source>
        <dbReference type="RuleBase" id="RU004057"/>
    </source>
</evidence>
<evidence type="ECO:0000256" key="4">
    <source>
        <dbReference type="ARBA" id="ARBA00022692"/>
    </source>
</evidence>
<keyword evidence="6 9" id="KW-1133">Transmembrane helix</keyword>
<evidence type="ECO:0000256" key="9">
    <source>
        <dbReference type="SAM" id="Phobius"/>
    </source>
</evidence>
<evidence type="ECO:0000256" key="1">
    <source>
        <dbReference type="ARBA" id="ARBA00004651"/>
    </source>
</evidence>
<dbReference type="PANTHER" id="PTHR30625">
    <property type="entry name" value="PROTEIN TOLQ"/>
    <property type="match status" value="1"/>
</dbReference>
<comment type="subcellular location">
    <subcellularLocation>
        <location evidence="1">Cell membrane</location>
        <topology evidence="1">Multi-pass membrane protein</topology>
    </subcellularLocation>
    <subcellularLocation>
        <location evidence="8">Membrane</location>
        <topology evidence="8">Multi-pass membrane protein</topology>
    </subcellularLocation>
</comment>
<dbReference type="GO" id="GO:0017038">
    <property type="term" value="P:protein import"/>
    <property type="evidence" value="ECO:0007669"/>
    <property type="project" value="TreeGrafter"/>
</dbReference>
<feature type="transmembrane region" description="Helical" evidence="9">
    <location>
        <begin position="6"/>
        <end position="31"/>
    </location>
</feature>
<feature type="domain" description="MotA/TolQ/ExbB proton channel" evidence="10">
    <location>
        <begin position="90"/>
        <end position="188"/>
    </location>
</feature>
<accession>A0A1F6GA36</accession>
<evidence type="ECO:0000313" key="12">
    <source>
        <dbReference type="Proteomes" id="UP000178449"/>
    </source>
</evidence>
<proteinExistence type="inferred from homology"/>
<evidence type="ECO:0000313" key="11">
    <source>
        <dbReference type="EMBL" id="OGG94976.1"/>
    </source>
</evidence>
<keyword evidence="7 9" id="KW-0472">Membrane</keyword>
<keyword evidence="5 8" id="KW-0653">Protein transport</keyword>
<name>A0A1F6GA36_9PROT</name>
<keyword evidence="4 9" id="KW-0812">Transmembrane</keyword>